<dbReference type="PANTHER" id="PTHR46566">
    <property type="entry name" value="1-PHOSPHOFRUCTOKINASE-RELATED"/>
    <property type="match status" value="1"/>
</dbReference>
<keyword evidence="6" id="KW-0423">Lactose metabolism</keyword>
<dbReference type="Proteomes" id="UP001241848">
    <property type="component" value="Unassembled WGS sequence"/>
</dbReference>
<name>A0ABT9FU45_9BACL</name>
<sequence length="315" mass="33007">MITTVTLHAAIDRTYYVDKFNVGQVQRVARQVDEPGGKGNNVAKVIRQLGGEVTATGIIAGSNGAFIESSLTDRGIQTAFVHGPGESRVCLNILDESSGTSTELLGQGPAITGSEVEAIKQRVRQLALQSTVVVLSGSLPAGAPEGLYAELTGIVRSTGARAFLDTSGRAFSAALDGTSHLDVMPHFVKPNEQELSGWLGHIPQELSEWTRAAQMLADQGIAEVCVTLGSRGAVAILDGAAYLVTPPVIQPVNTVGCGDAFVAGMAYAEERGDSAADRLRTAAAAAAANAMSAKAGDIDYRHFREYERQVQITAL</sequence>
<dbReference type="SUPFAM" id="SSF53613">
    <property type="entry name" value="Ribokinase-like"/>
    <property type="match status" value="1"/>
</dbReference>
<reference evidence="8 9" key="1">
    <citation type="submission" date="2022-10" db="EMBL/GenBank/DDBJ databases">
        <title>Paenibacillus description and whole genome data of maize root bacterial community.</title>
        <authorList>
            <person name="Marton D."/>
            <person name="Farkas M."/>
            <person name="Cserhati M."/>
        </authorList>
    </citation>
    <scope>NUCLEOTIDE SEQUENCE [LARGE SCALE GENOMIC DNA]</scope>
    <source>
        <strain evidence="8 9">P96</strain>
    </source>
</reference>
<evidence type="ECO:0000256" key="6">
    <source>
        <dbReference type="PIRNR" id="PIRNR000535"/>
    </source>
</evidence>
<dbReference type="NCBIfam" id="TIGR03168">
    <property type="entry name" value="1-PFK"/>
    <property type="match status" value="1"/>
</dbReference>
<dbReference type="EC" id="2.7.1.144" evidence="6"/>
<comment type="caution">
    <text evidence="8">The sequence shown here is derived from an EMBL/GenBank/DDBJ whole genome shotgun (WGS) entry which is preliminary data.</text>
</comment>
<proteinExistence type="inferred from homology"/>
<evidence type="ECO:0000256" key="4">
    <source>
        <dbReference type="ARBA" id="ARBA00022777"/>
    </source>
</evidence>
<keyword evidence="4" id="KW-0418">Kinase</keyword>
<keyword evidence="5 6" id="KW-0067">ATP-binding</keyword>
<dbReference type="Pfam" id="PF00294">
    <property type="entry name" value="PfkB"/>
    <property type="match status" value="1"/>
</dbReference>
<keyword evidence="9" id="KW-1185">Reference proteome</keyword>
<comment type="pathway">
    <text evidence="6">Carbohydrate metabolism; D-tagatose 6-phosphate degradation; D-glyceraldehyde 3-phosphate and glycerone phosphate from D-tagatose 6-phosphate: step 1/2.</text>
</comment>
<evidence type="ECO:0000256" key="2">
    <source>
        <dbReference type="ARBA" id="ARBA00022679"/>
    </source>
</evidence>
<evidence type="ECO:0000259" key="7">
    <source>
        <dbReference type="Pfam" id="PF00294"/>
    </source>
</evidence>
<comment type="similarity">
    <text evidence="1">Belongs to the carbohydrate kinase pfkB family.</text>
</comment>
<keyword evidence="2 6" id="KW-0808">Transferase</keyword>
<dbReference type="Gene3D" id="3.40.1190.20">
    <property type="match status" value="1"/>
</dbReference>
<gene>
    <name evidence="8" type="ORF">OIN60_15855</name>
</gene>
<dbReference type="PANTHER" id="PTHR46566:SF2">
    <property type="entry name" value="ATP-DEPENDENT 6-PHOSPHOFRUCTOKINASE ISOZYME 2"/>
    <property type="match status" value="1"/>
</dbReference>
<dbReference type="RefSeq" id="WP_305755847.1">
    <property type="nucleotide sequence ID" value="NZ_JAPCKK010000018.1"/>
</dbReference>
<organism evidence="8 9">
    <name type="scientific">Paenibacillus zeirhizosphaerae</name>
    <dbReference type="NCBI Taxonomy" id="2987519"/>
    <lineage>
        <taxon>Bacteria</taxon>
        <taxon>Bacillati</taxon>
        <taxon>Bacillota</taxon>
        <taxon>Bacilli</taxon>
        <taxon>Bacillales</taxon>
        <taxon>Paenibacillaceae</taxon>
        <taxon>Paenibacillus</taxon>
    </lineage>
</organism>
<evidence type="ECO:0000256" key="5">
    <source>
        <dbReference type="ARBA" id="ARBA00022840"/>
    </source>
</evidence>
<evidence type="ECO:0000313" key="8">
    <source>
        <dbReference type="EMBL" id="MDP4098233.1"/>
    </source>
</evidence>
<dbReference type="InterPro" id="IPR017583">
    <property type="entry name" value="Tagatose/fructose_Pkinase"/>
</dbReference>
<dbReference type="EMBL" id="JAPCKK010000018">
    <property type="protein sequence ID" value="MDP4098233.1"/>
    <property type="molecule type" value="Genomic_DNA"/>
</dbReference>
<dbReference type="InterPro" id="IPR011611">
    <property type="entry name" value="PfkB_dom"/>
</dbReference>
<dbReference type="CDD" id="cd01164">
    <property type="entry name" value="FruK_PfkB_like"/>
    <property type="match status" value="1"/>
</dbReference>
<keyword evidence="3 6" id="KW-0547">Nucleotide-binding</keyword>
<dbReference type="InterPro" id="IPR029056">
    <property type="entry name" value="Ribokinase-like"/>
</dbReference>
<evidence type="ECO:0000256" key="3">
    <source>
        <dbReference type="ARBA" id="ARBA00022741"/>
    </source>
</evidence>
<dbReference type="PIRSF" id="PIRSF000535">
    <property type="entry name" value="1PFK/6PFK/LacC"/>
    <property type="match status" value="1"/>
</dbReference>
<comment type="catalytic activity">
    <reaction evidence="6">
        <text>D-tagatofuranose 6-phosphate + ATP = D-tagatofuranose 1,6-bisphosphate + ADP + H(+)</text>
        <dbReference type="Rhea" id="RHEA:12420"/>
        <dbReference type="ChEBI" id="CHEBI:15378"/>
        <dbReference type="ChEBI" id="CHEBI:30616"/>
        <dbReference type="ChEBI" id="CHEBI:58694"/>
        <dbReference type="ChEBI" id="CHEBI:58695"/>
        <dbReference type="ChEBI" id="CHEBI:456216"/>
        <dbReference type="EC" id="2.7.1.144"/>
    </reaction>
</comment>
<feature type="domain" description="Carbohydrate kinase PfkB" evidence="7">
    <location>
        <begin position="9"/>
        <end position="293"/>
    </location>
</feature>
<protein>
    <recommendedName>
        <fullName evidence="6">Tagatose-6-phosphate kinase</fullName>
        <ecNumber evidence="6">2.7.1.144</ecNumber>
    </recommendedName>
</protein>
<evidence type="ECO:0000313" key="9">
    <source>
        <dbReference type="Proteomes" id="UP001241848"/>
    </source>
</evidence>
<comment type="similarity">
    <text evidence="6">Belongs to the carbohydrate kinase PfkB family. LacC subfamily.</text>
</comment>
<evidence type="ECO:0000256" key="1">
    <source>
        <dbReference type="ARBA" id="ARBA00005380"/>
    </source>
</evidence>
<accession>A0ABT9FU45</accession>